<keyword evidence="7 8" id="KW-0472">Membrane</keyword>
<dbReference type="PROSITE" id="PS50850">
    <property type="entry name" value="MFS"/>
    <property type="match status" value="1"/>
</dbReference>
<evidence type="ECO:0000256" key="4">
    <source>
        <dbReference type="ARBA" id="ARBA00022475"/>
    </source>
</evidence>
<evidence type="ECO:0000313" key="11">
    <source>
        <dbReference type="Proteomes" id="UP000198307"/>
    </source>
</evidence>
<feature type="transmembrane region" description="Helical" evidence="8">
    <location>
        <begin position="323"/>
        <end position="345"/>
    </location>
</feature>
<dbReference type="RefSeq" id="WP_245847318.1">
    <property type="nucleotide sequence ID" value="NZ_CP067129.1"/>
</dbReference>
<reference evidence="10 11" key="1">
    <citation type="submission" date="2017-07" db="EMBL/GenBank/DDBJ databases">
        <authorList>
            <person name="Sun Z.S."/>
            <person name="Albrecht U."/>
            <person name="Echele G."/>
            <person name="Lee C.C."/>
        </authorList>
    </citation>
    <scope>NUCLEOTIDE SEQUENCE [LARGE SCALE GENOMIC DNA]</scope>
    <source>
        <strain evidence="10 11">DSM 14827</strain>
    </source>
</reference>
<dbReference type="Proteomes" id="UP000198307">
    <property type="component" value="Unassembled WGS sequence"/>
</dbReference>
<keyword evidence="3 8" id="KW-0813">Transport</keyword>
<feature type="transmembrane region" description="Helical" evidence="8">
    <location>
        <begin position="88"/>
        <end position="106"/>
    </location>
</feature>
<feature type="transmembrane region" description="Helical" evidence="8">
    <location>
        <begin position="145"/>
        <end position="170"/>
    </location>
</feature>
<protein>
    <recommendedName>
        <fullName evidence="8">Bcr/CflA family efflux transporter</fullName>
    </recommendedName>
</protein>
<keyword evidence="11" id="KW-1185">Reference proteome</keyword>
<feature type="transmembrane region" description="Helical" evidence="8">
    <location>
        <begin position="176"/>
        <end position="193"/>
    </location>
</feature>
<name>A0A239Q0C2_9RHOB</name>
<dbReference type="Pfam" id="PF07690">
    <property type="entry name" value="MFS_1"/>
    <property type="match status" value="1"/>
</dbReference>
<keyword evidence="6 8" id="KW-1133">Transmembrane helix</keyword>
<dbReference type="AlphaFoldDB" id="A0A239Q0C2"/>
<evidence type="ECO:0000256" key="3">
    <source>
        <dbReference type="ARBA" id="ARBA00022448"/>
    </source>
</evidence>
<keyword evidence="4" id="KW-1003">Cell membrane</keyword>
<feature type="transmembrane region" description="Helical" evidence="8">
    <location>
        <begin position="378"/>
        <end position="401"/>
    </location>
</feature>
<evidence type="ECO:0000256" key="8">
    <source>
        <dbReference type="RuleBase" id="RU365088"/>
    </source>
</evidence>
<evidence type="ECO:0000256" key="7">
    <source>
        <dbReference type="ARBA" id="ARBA00023136"/>
    </source>
</evidence>
<dbReference type="GO" id="GO:0005886">
    <property type="term" value="C:plasma membrane"/>
    <property type="evidence" value="ECO:0007669"/>
    <property type="project" value="UniProtKB-SubCell"/>
</dbReference>
<keyword evidence="8" id="KW-0997">Cell inner membrane</keyword>
<dbReference type="InterPro" id="IPR011701">
    <property type="entry name" value="MFS"/>
</dbReference>
<comment type="subcellular location">
    <subcellularLocation>
        <location evidence="8">Cell inner membrane</location>
        <topology evidence="8">Multi-pass membrane protein</topology>
    </subcellularLocation>
    <subcellularLocation>
        <location evidence="1">Cell membrane</location>
        <topology evidence="1">Multi-pass membrane protein</topology>
    </subcellularLocation>
</comment>
<dbReference type="GO" id="GO:1990961">
    <property type="term" value="P:xenobiotic detoxification by transmembrane export across the plasma membrane"/>
    <property type="evidence" value="ECO:0007669"/>
    <property type="project" value="InterPro"/>
</dbReference>
<evidence type="ECO:0000256" key="6">
    <source>
        <dbReference type="ARBA" id="ARBA00022989"/>
    </source>
</evidence>
<sequence length="406" mass="43672">MTQTTDFSQAPVRRLPMPEFISMLAFLFAIIAFSIDAMLPALPEIGHELTPGNINRAQLILTVFVAGMGVGTLFAGPISDSIGRKATITIGFVIYAAASVAAIFSHSIEMLLVARFIQGMGASGPRIVGLALVRDLYAGRDMARITSIVMMVFIIVPALAPSLGAGMIALAGWHGVFYAFLIFALIGCLWLNLRQAETLAPERRRELRIKPIFEAASEVLRNRHVMLCTLILTLGFGQMFGLLSSAQQLFGEAYGKGDAFPTWFAAMALLSGSGTILNAKFVTRFGMRRIAKWAYIMQTCVSGTMLILLTSDALPDVLRFPAFFIWAVSVFFMAGVTFGNLNALALQYMGHIAGMAASIVAAISTVSATLIASPVGLLYNGTALPVVTATLICSGLAWFLMRYLTD</sequence>
<dbReference type="InterPro" id="IPR020846">
    <property type="entry name" value="MFS_dom"/>
</dbReference>
<organism evidence="10 11">
    <name type="scientific">Paracoccus seriniphilus</name>
    <dbReference type="NCBI Taxonomy" id="184748"/>
    <lineage>
        <taxon>Bacteria</taxon>
        <taxon>Pseudomonadati</taxon>
        <taxon>Pseudomonadota</taxon>
        <taxon>Alphaproteobacteria</taxon>
        <taxon>Rhodobacterales</taxon>
        <taxon>Paracoccaceae</taxon>
        <taxon>Paracoccus</taxon>
    </lineage>
</organism>
<evidence type="ECO:0000259" key="9">
    <source>
        <dbReference type="PROSITE" id="PS50850"/>
    </source>
</evidence>
<feature type="transmembrane region" description="Helical" evidence="8">
    <location>
        <begin position="112"/>
        <end position="133"/>
    </location>
</feature>
<feature type="transmembrane region" description="Helical" evidence="8">
    <location>
        <begin position="20"/>
        <end position="39"/>
    </location>
</feature>
<gene>
    <name evidence="10" type="ORF">SAMN05444959_11512</name>
</gene>
<dbReference type="PANTHER" id="PTHR23502:SF132">
    <property type="entry name" value="POLYAMINE TRANSPORTER 2-RELATED"/>
    <property type="match status" value="1"/>
</dbReference>
<feature type="domain" description="Major facilitator superfamily (MFS) profile" evidence="9">
    <location>
        <begin position="20"/>
        <end position="406"/>
    </location>
</feature>
<evidence type="ECO:0000313" key="10">
    <source>
        <dbReference type="EMBL" id="SNT76059.1"/>
    </source>
</evidence>
<dbReference type="PANTHER" id="PTHR23502">
    <property type="entry name" value="MAJOR FACILITATOR SUPERFAMILY"/>
    <property type="match status" value="1"/>
</dbReference>
<accession>A0A239Q0C2</accession>
<dbReference type="Gene3D" id="1.20.1720.10">
    <property type="entry name" value="Multidrug resistance protein D"/>
    <property type="match status" value="1"/>
</dbReference>
<feature type="transmembrane region" description="Helical" evidence="8">
    <location>
        <begin position="263"/>
        <end position="281"/>
    </location>
</feature>
<evidence type="ECO:0000256" key="1">
    <source>
        <dbReference type="ARBA" id="ARBA00004651"/>
    </source>
</evidence>
<feature type="transmembrane region" description="Helical" evidence="8">
    <location>
        <begin position="293"/>
        <end position="311"/>
    </location>
</feature>
<dbReference type="EMBL" id="FZQB01000015">
    <property type="protein sequence ID" value="SNT76059.1"/>
    <property type="molecule type" value="Genomic_DNA"/>
</dbReference>
<comment type="similarity">
    <text evidence="2 8">Belongs to the major facilitator superfamily. Bcr/CmlA family.</text>
</comment>
<feature type="transmembrane region" description="Helical" evidence="8">
    <location>
        <begin position="352"/>
        <end position="372"/>
    </location>
</feature>
<dbReference type="SUPFAM" id="SSF103473">
    <property type="entry name" value="MFS general substrate transporter"/>
    <property type="match status" value="1"/>
</dbReference>
<proteinExistence type="inferred from homology"/>
<dbReference type="InterPro" id="IPR005829">
    <property type="entry name" value="Sugar_transporter_CS"/>
</dbReference>
<dbReference type="NCBIfam" id="TIGR00710">
    <property type="entry name" value="efflux_Bcr_CflA"/>
    <property type="match status" value="1"/>
</dbReference>
<feature type="transmembrane region" description="Helical" evidence="8">
    <location>
        <begin position="225"/>
        <end position="243"/>
    </location>
</feature>
<dbReference type="InterPro" id="IPR036259">
    <property type="entry name" value="MFS_trans_sf"/>
</dbReference>
<feature type="transmembrane region" description="Helical" evidence="8">
    <location>
        <begin position="59"/>
        <end position="76"/>
    </location>
</feature>
<evidence type="ECO:0000256" key="2">
    <source>
        <dbReference type="ARBA" id="ARBA00006236"/>
    </source>
</evidence>
<dbReference type="InterPro" id="IPR004812">
    <property type="entry name" value="Efflux_drug-R_Bcr/CmlA"/>
</dbReference>
<evidence type="ECO:0000256" key="5">
    <source>
        <dbReference type="ARBA" id="ARBA00022692"/>
    </source>
</evidence>
<keyword evidence="5 8" id="KW-0812">Transmembrane</keyword>
<dbReference type="PROSITE" id="PS00216">
    <property type="entry name" value="SUGAR_TRANSPORT_1"/>
    <property type="match status" value="1"/>
</dbReference>
<dbReference type="CDD" id="cd17320">
    <property type="entry name" value="MFS_MdfA_MDR_like"/>
    <property type="match status" value="1"/>
</dbReference>
<dbReference type="GO" id="GO:0042910">
    <property type="term" value="F:xenobiotic transmembrane transporter activity"/>
    <property type="evidence" value="ECO:0007669"/>
    <property type="project" value="InterPro"/>
</dbReference>